<dbReference type="GO" id="GO:0045214">
    <property type="term" value="P:sarcomere organization"/>
    <property type="evidence" value="ECO:0007669"/>
    <property type="project" value="UniProtKB-ARBA"/>
</dbReference>
<comment type="caution">
    <text evidence="9">The sequence shown here is derived from an EMBL/GenBank/DDBJ whole genome shotgun (WGS) entry which is preliminary data.</text>
</comment>
<dbReference type="FunFam" id="2.60.40.10:FF:000032">
    <property type="entry name" value="palladin isoform X1"/>
    <property type="match status" value="1"/>
</dbReference>
<evidence type="ECO:0000259" key="8">
    <source>
        <dbReference type="PROSITE" id="PS50835"/>
    </source>
</evidence>
<dbReference type="PANTHER" id="PTHR13817">
    <property type="entry name" value="TITIN"/>
    <property type="match status" value="1"/>
</dbReference>
<feature type="region of interest" description="Disordered" evidence="7">
    <location>
        <begin position="252"/>
        <end position="297"/>
    </location>
</feature>
<comment type="similarity">
    <text evidence="2">Belongs to the protein kinase superfamily. CAMK Ser/Thr protein kinase family.</text>
</comment>
<feature type="domain" description="Ig-like" evidence="8">
    <location>
        <begin position="136"/>
        <end position="223"/>
    </location>
</feature>
<feature type="domain" description="Ig-like" evidence="8">
    <location>
        <begin position="296"/>
        <end position="385"/>
    </location>
</feature>
<dbReference type="SMART" id="SM00409">
    <property type="entry name" value="IG"/>
    <property type="match status" value="5"/>
</dbReference>
<organism evidence="9 10">
    <name type="scientific">Stichopus japonicus</name>
    <name type="common">Sea cucumber</name>
    <dbReference type="NCBI Taxonomy" id="307972"/>
    <lineage>
        <taxon>Eukaryota</taxon>
        <taxon>Metazoa</taxon>
        <taxon>Echinodermata</taxon>
        <taxon>Eleutherozoa</taxon>
        <taxon>Echinozoa</taxon>
        <taxon>Holothuroidea</taxon>
        <taxon>Aspidochirotacea</taxon>
        <taxon>Aspidochirotida</taxon>
        <taxon>Stichopodidae</taxon>
        <taxon>Apostichopus</taxon>
    </lineage>
</organism>
<proteinExistence type="inferred from homology"/>
<comment type="subcellular location">
    <subcellularLocation>
        <location evidence="1">Cytoplasm</location>
    </subcellularLocation>
</comment>
<dbReference type="FunFam" id="2.60.40.10:FF:000779">
    <property type="entry name" value="Titin b"/>
    <property type="match status" value="1"/>
</dbReference>
<dbReference type="Gene3D" id="2.60.40.10">
    <property type="entry name" value="Immunoglobulins"/>
    <property type="match status" value="5"/>
</dbReference>
<reference evidence="9 10" key="1">
    <citation type="journal article" date="2017" name="PLoS Biol.">
        <title>The sea cucumber genome provides insights into morphological evolution and visceral regeneration.</title>
        <authorList>
            <person name="Zhang X."/>
            <person name="Sun L."/>
            <person name="Yuan J."/>
            <person name="Sun Y."/>
            <person name="Gao Y."/>
            <person name="Zhang L."/>
            <person name="Li S."/>
            <person name="Dai H."/>
            <person name="Hamel J.F."/>
            <person name="Liu C."/>
            <person name="Yu Y."/>
            <person name="Liu S."/>
            <person name="Lin W."/>
            <person name="Guo K."/>
            <person name="Jin S."/>
            <person name="Xu P."/>
            <person name="Storey K.B."/>
            <person name="Huan P."/>
            <person name="Zhang T."/>
            <person name="Zhou Y."/>
            <person name="Zhang J."/>
            <person name="Lin C."/>
            <person name="Li X."/>
            <person name="Xing L."/>
            <person name="Huo D."/>
            <person name="Sun M."/>
            <person name="Wang L."/>
            <person name="Mercier A."/>
            <person name="Li F."/>
            <person name="Yang H."/>
            <person name="Xiang J."/>
        </authorList>
    </citation>
    <scope>NUCLEOTIDE SEQUENCE [LARGE SCALE GENOMIC DNA]</scope>
    <source>
        <strain evidence="9">Shaxun</strain>
        <tissue evidence="9">Muscle</tissue>
    </source>
</reference>
<accession>A0A2G8LL98</accession>
<dbReference type="InterPro" id="IPR003599">
    <property type="entry name" value="Ig_sub"/>
</dbReference>
<evidence type="ECO:0000256" key="5">
    <source>
        <dbReference type="ARBA" id="ARBA00023157"/>
    </source>
</evidence>
<dbReference type="InterPro" id="IPR050964">
    <property type="entry name" value="Striated_Muscle_Regulatory"/>
</dbReference>
<keyword evidence="6" id="KW-0393">Immunoglobulin domain</keyword>
<dbReference type="STRING" id="307972.A0A2G8LL98"/>
<dbReference type="SMART" id="SM00408">
    <property type="entry name" value="IGc2"/>
    <property type="match status" value="4"/>
</dbReference>
<keyword evidence="5" id="KW-1015">Disulfide bond</keyword>
<dbReference type="InterPro" id="IPR036179">
    <property type="entry name" value="Ig-like_dom_sf"/>
</dbReference>
<dbReference type="InterPro" id="IPR013098">
    <property type="entry name" value="Ig_I-set"/>
</dbReference>
<dbReference type="InterPro" id="IPR013783">
    <property type="entry name" value="Ig-like_fold"/>
</dbReference>
<evidence type="ECO:0000256" key="2">
    <source>
        <dbReference type="ARBA" id="ARBA00006692"/>
    </source>
</evidence>
<feature type="domain" description="Ig-like" evidence="8">
    <location>
        <begin position="534"/>
        <end position="623"/>
    </location>
</feature>
<dbReference type="PANTHER" id="PTHR13817:SF171">
    <property type="entry name" value="STRETCHIN-MLCK, ISOFORM U"/>
    <property type="match status" value="1"/>
</dbReference>
<dbReference type="OrthoDB" id="5969272at2759"/>
<evidence type="ECO:0000256" key="3">
    <source>
        <dbReference type="ARBA" id="ARBA00022490"/>
    </source>
</evidence>
<dbReference type="AlphaFoldDB" id="A0A2G8LL98"/>
<feature type="domain" description="Ig-like" evidence="8">
    <location>
        <begin position="424"/>
        <end position="513"/>
    </location>
</feature>
<dbReference type="Proteomes" id="UP000230750">
    <property type="component" value="Unassembled WGS sequence"/>
</dbReference>
<sequence>MEIHSSLVGRAFKHSWNFPFLELSFQTFLAQLILSFCCNIKGSRIKTTNEFGICTLDIRGLYPEDSGTITCRATNASGVAETSGRLSCQGKASLILESQLPPEMRGIEKTLEYDEALLRGDFVDQGDAFPQPEAEPPIFVKVPEPSQCERRTARFSCRVTGHPQPRILWYRGDSLLVTTSRMKVSYDGIHTLDIPKTRPYDSGVIKMVAHNKVGQAVFETSLDVIPRGDQGPHLKPTRPEVKDLYQLKKEPVSKELQSAFTERKSHSTKLTTSLRPQPKEKPKQPQAPPKPVQNGPVFVYSPASHTAAEIGDPMKLTAQISGNPSPKVHWIKDGHPMDPSNRIKMLQDNDNFTLLIVEALPEDTGNYQIDAINPSGTASQTFTISVKGKSARRMFSYTELCCLCKILSLRYNFAKATSRGLDMPKTGTAPHFEHGLTDIEVPEGCPVELACQVFGKPEPEIIWYCNGAVIKPSRYFQMSYQDTIASLIINEVFPEDAGTYSCEAVNDSGSNISHSNLRVQVEEIRSAAEQAIAPKFLKRISNMDVPEGSQAKFECRVQGSPRPEVKWYKDNKEIQSNQYTSIVTTPDGGSVLHFQKVFADDMGRVTVVATNTAGATTMSADLGVQDFYDMKRMNLVNAESGNCMKCMLLWHEVV</sequence>
<gene>
    <name evidence="9" type="ORF">BSL78_02115</name>
</gene>
<dbReference type="EMBL" id="MRZV01000044">
    <property type="protein sequence ID" value="PIK60940.1"/>
    <property type="molecule type" value="Genomic_DNA"/>
</dbReference>
<keyword evidence="10" id="KW-1185">Reference proteome</keyword>
<evidence type="ECO:0000313" key="10">
    <source>
        <dbReference type="Proteomes" id="UP000230750"/>
    </source>
</evidence>
<dbReference type="InterPro" id="IPR007110">
    <property type="entry name" value="Ig-like_dom"/>
</dbReference>
<evidence type="ECO:0000256" key="7">
    <source>
        <dbReference type="SAM" id="MobiDB-lite"/>
    </source>
</evidence>
<keyword evidence="3" id="KW-0963">Cytoplasm</keyword>
<protein>
    <submittedName>
        <fullName evidence="9">Putative muscle M-line assembly protein unc-89</fullName>
    </submittedName>
</protein>
<dbReference type="FunFam" id="2.60.40.10:FF:000147">
    <property type="entry name" value="Myosin light chain kinase"/>
    <property type="match status" value="1"/>
</dbReference>
<dbReference type="GO" id="GO:0030017">
    <property type="term" value="C:sarcomere"/>
    <property type="evidence" value="ECO:0007669"/>
    <property type="project" value="UniProtKB-ARBA"/>
</dbReference>
<name>A0A2G8LL98_STIJA</name>
<dbReference type="InterPro" id="IPR003598">
    <property type="entry name" value="Ig_sub2"/>
</dbReference>
<evidence type="ECO:0000256" key="6">
    <source>
        <dbReference type="ARBA" id="ARBA00023319"/>
    </source>
</evidence>
<dbReference type="PROSITE" id="PS50835">
    <property type="entry name" value="IG_LIKE"/>
    <property type="match status" value="4"/>
</dbReference>
<dbReference type="Pfam" id="PF07679">
    <property type="entry name" value="I-set"/>
    <property type="match status" value="4"/>
</dbReference>
<evidence type="ECO:0000313" key="9">
    <source>
        <dbReference type="EMBL" id="PIK60940.1"/>
    </source>
</evidence>
<dbReference type="FunFam" id="2.60.40.10:FF:000345">
    <property type="entry name" value="Muscle M-line assembly protein unc-89"/>
    <property type="match status" value="1"/>
</dbReference>
<evidence type="ECO:0000256" key="4">
    <source>
        <dbReference type="ARBA" id="ARBA00022737"/>
    </source>
</evidence>
<dbReference type="SUPFAM" id="SSF48726">
    <property type="entry name" value="Immunoglobulin"/>
    <property type="match status" value="5"/>
</dbReference>
<keyword evidence="4" id="KW-0677">Repeat</keyword>
<evidence type="ECO:0000256" key="1">
    <source>
        <dbReference type="ARBA" id="ARBA00004496"/>
    </source>
</evidence>